<comment type="caution">
    <text evidence="1">The sequence shown here is derived from an EMBL/GenBank/DDBJ whole genome shotgun (WGS) entry which is preliminary data.</text>
</comment>
<name>A0ACC3M8X2_9PEZI</name>
<dbReference type="EMBL" id="JAUTXU010000470">
    <property type="protein sequence ID" value="KAK3680342.1"/>
    <property type="molecule type" value="Genomic_DNA"/>
</dbReference>
<evidence type="ECO:0000313" key="2">
    <source>
        <dbReference type="Proteomes" id="UP001281147"/>
    </source>
</evidence>
<protein>
    <submittedName>
        <fullName evidence="1">Metallothionein expression activator</fullName>
    </submittedName>
</protein>
<gene>
    <name evidence="1" type="primary">ACE2_2</name>
    <name evidence="1" type="ORF">LTR37_021311</name>
</gene>
<sequence>MLSTNSTSSIQKRRQQHLRQQSLEVPILATPLPVNPRRTRPAHQAHRRGLSLDQSLSALSTPTGFRPLLPQDQEQPTGSPQVRITIDDTNTGHPTDQQHFTQATQQHRPDQPGYQAQDFQSHLQQQLNGNVGSAIVAPIPTHPSQEQALQQLQHHLEWYQQQFAHSPAPQVPTNNLFNVTQDYSSFSNEIANSRLDTRTPQPILVGIPHTPVSHGHPHTVPNTPQHYVRNWPSPPPTDVKHTRSQSFQLDVAPLPTSFEGSHITKISSSPYSQPLTSFTQDSFNMNNDQGYSSSVYSSSVVDPTSPGPQYTNGPMPTLYEEDATPMPPTYPSMSGNTLFQVAAGAEDDFNNPEFTIGGPMGMSPRTAMLHNLGEGVNCSIVDTGIPAEQVDALISTQDKDSNWHCIFVEDGKVCDKTFRRKENARSHVQNHLGDRQFLCNDCGKDFVRAHDMKRHAAIHKDDRPHICPCGAGFARHDALTRHRQRGVCEGALPGYEKAEEDKPKRGRPKKERPDMETRTMKAKKARKMDEENQQAAGASYATSFSSAPSERSLPTTPQDTSDFDADAFINMANLNAEPQSWRDTPPTSPFELPKETNYDFSAGDIFLGNDAAASCASFAGVSSPENGGFEPDGYDFGIMEAEPGVANQALFSDASSPSCGFAAASSPFSGDELPENVMLAPSWGELVSPTAGDMRGVAELERWLNMT</sequence>
<reference evidence="1" key="1">
    <citation type="submission" date="2023-07" db="EMBL/GenBank/DDBJ databases">
        <title>Black Yeasts Isolated from many extreme environments.</title>
        <authorList>
            <person name="Coleine C."/>
            <person name="Stajich J.E."/>
            <person name="Selbmann L."/>
        </authorList>
    </citation>
    <scope>NUCLEOTIDE SEQUENCE</scope>
    <source>
        <strain evidence="1">CCFEE 5714</strain>
    </source>
</reference>
<proteinExistence type="predicted"/>
<keyword evidence="2" id="KW-1185">Reference proteome</keyword>
<organism evidence="1 2">
    <name type="scientific">Vermiconidia calcicola</name>
    <dbReference type="NCBI Taxonomy" id="1690605"/>
    <lineage>
        <taxon>Eukaryota</taxon>
        <taxon>Fungi</taxon>
        <taxon>Dikarya</taxon>
        <taxon>Ascomycota</taxon>
        <taxon>Pezizomycotina</taxon>
        <taxon>Dothideomycetes</taxon>
        <taxon>Dothideomycetidae</taxon>
        <taxon>Mycosphaerellales</taxon>
        <taxon>Extremaceae</taxon>
        <taxon>Vermiconidia</taxon>
    </lineage>
</organism>
<evidence type="ECO:0000313" key="1">
    <source>
        <dbReference type="EMBL" id="KAK3680342.1"/>
    </source>
</evidence>
<dbReference type="Proteomes" id="UP001281147">
    <property type="component" value="Unassembled WGS sequence"/>
</dbReference>
<accession>A0ACC3M8X2</accession>